<dbReference type="SUPFAM" id="SSF54427">
    <property type="entry name" value="NTF2-like"/>
    <property type="match status" value="1"/>
</dbReference>
<dbReference type="GO" id="GO:0016853">
    <property type="term" value="F:isomerase activity"/>
    <property type="evidence" value="ECO:0007669"/>
    <property type="project" value="UniProtKB-KW"/>
</dbReference>
<dbReference type="PANTHER" id="PTHR38436">
    <property type="entry name" value="POLYKETIDE CYCLASE SNOAL-LIKE DOMAIN"/>
    <property type="match status" value="1"/>
</dbReference>
<dbReference type="InterPro" id="IPR032710">
    <property type="entry name" value="NTF2-like_dom_sf"/>
</dbReference>
<dbReference type="OrthoDB" id="4539871at2"/>
<sequence length="141" mass="15422">MGIDELARQTIDNFNRADWDAMRAMMGPDSVYEEPATGRVLTGADDILTALRDWRTGVPDCTGEVVRIVTDGDLAVLELVWRGTQSGPLSAGATTIPPTGRAFTSWASMWQTWRDDKLVANRHHQDMLGMLVQLGVVPAPA</sequence>
<dbReference type="Gene3D" id="3.10.450.50">
    <property type="match status" value="1"/>
</dbReference>
<comment type="caution">
    <text evidence="1">The sequence shown here is derived from an EMBL/GenBank/DDBJ whole genome shotgun (WGS) entry which is preliminary data.</text>
</comment>
<name>A0A4R6VM73_9PSEU</name>
<accession>A0A4R6VM73</accession>
<keyword evidence="1" id="KW-0413">Isomerase</keyword>
<dbReference type="AlphaFoldDB" id="A0A4R6VM73"/>
<dbReference type="Pfam" id="PF07366">
    <property type="entry name" value="SnoaL"/>
    <property type="match status" value="1"/>
</dbReference>
<dbReference type="PANTHER" id="PTHR38436:SF1">
    <property type="entry name" value="ESTER CYCLASE"/>
    <property type="match status" value="1"/>
</dbReference>
<dbReference type="Proteomes" id="UP000295705">
    <property type="component" value="Unassembled WGS sequence"/>
</dbReference>
<reference evidence="1 2" key="1">
    <citation type="submission" date="2019-03" db="EMBL/GenBank/DDBJ databases">
        <title>Genomic Encyclopedia of Type Strains, Phase IV (KMG-IV): sequencing the most valuable type-strain genomes for metagenomic binning, comparative biology and taxonomic classification.</title>
        <authorList>
            <person name="Goeker M."/>
        </authorList>
    </citation>
    <scope>NUCLEOTIDE SEQUENCE [LARGE SCALE GENOMIC DNA]</scope>
    <source>
        <strain evidence="1 2">DSM 45775</strain>
    </source>
</reference>
<protein>
    <submittedName>
        <fullName evidence="1">Steroid delta-isomerase-like uncharacterized protein</fullName>
    </submittedName>
</protein>
<evidence type="ECO:0000313" key="1">
    <source>
        <dbReference type="EMBL" id="TDQ65023.1"/>
    </source>
</evidence>
<dbReference type="EMBL" id="SNYO01000001">
    <property type="protein sequence ID" value="TDQ65023.1"/>
    <property type="molecule type" value="Genomic_DNA"/>
</dbReference>
<dbReference type="InterPro" id="IPR009959">
    <property type="entry name" value="Cyclase_SnoaL-like"/>
</dbReference>
<organism evidence="1 2">
    <name type="scientific">Actinomycetospora succinea</name>
    <dbReference type="NCBI Taxonomy" id="663603"/>
    <lineage>
        <taxon>Bacteria</taxon>
        <taxon>Bacillati</taxon>
        <taxon>Actinomycetota</taxon>
        <taxon>Actinomycetes</taxon>
        <taxon>Pseudonocardiales</taxon>
        <taxon>Pseudonocardiaceae</taxon>
        <taxon>Actinomycetospora</taxon>
    </lineage>
</organism>
<dbReference type="RefSeq" id="WP_133824447.1">
    <property type="nucleotide sequence ID" value="NZ_BAABHR010000046.1"/>
</dbReference>
<proteinExistence type="predicted"/>
<evidence type="ECO:0000313" key="2">
    <source>
        <dbReference type="Proteomes" id="UP000295705"/>
    </source>
</evidence>
<gene>
    <name evidence="1" type="ORF">EV188_101272</name>
</gene>
<keyword evidence="2" id="KW-1185">Reference proteome</keyword>
<dbReference type="GO" id="GO:0030638">
    <property type="term" value="P:polyketide metabolic process"/>
    <property type="evidence" value="ECO:0007669"/>
    <property type="project" value="InterPro"/>
</dbReference>